<organism evidence="2 3">
    <name type="scientific">Daphnia sinensis</name>
    <dbReference type="NCBI Taxonomy" id="1820382"/>
    <lineage>
        <taxon>Eukaryota</taxon>
        <taxon>Metazoa</taxon>
        <taxon>Ecdysozoa</taxon>
        <taxon>Arthropoda</taxon>
        <taxon>Crustacea</taxon>
        <taxon>Branchiopoda</taxon>
        <taxon>Diplostraca</taxon>
        <taxon>Cladocera</taxon>
        <taxon>Anomopoda</taxon>
        <taxon>Daphniidae</taxon>
        <taxon>Daphnia</taxon>
        <taxon>Daphnia similis group</taxon>
    </lineage>
</organism>
<comment type="caution">
    <text evidence="2">The sequence shown here is derived from an EMBL/GenBank/DDBJ whole genome shotgun (WGS) entry which is preliminary data.</text>
</comment>
<evidence type="ECO:0000313" key="2">
    <source>
        <dbReference type="EMBL" id="KAI9550557.1"/>
    </source>
</evidence>
<reference evidence="2" key="1">
    <citation type="submission" date="2022-05" db="EMBL/GenBank/DDBJ databases">
        <title>A multi-omics perspective on studying reproductive biology in Daphnia sinensis.</title>
        <authorList>
            <person name="Jia J."/>
        </authorList>
    </citation>
    <scope>NUCLEOTIDE SEQUENCE</scope>
    <source>
        <strain evidence="2">WSL</strain>
    </source>
</reference>
<gene>
    <name evidence="2" type="ORF">GHT06_005059</name>
</gene>
<sequence>MSFLNYIPGVAQAKANIHLIFNDKEGAARTLETYRTKTPIVAHLNAGIAKLFGDDETAKKCWDGGNSSLNALPVVGHVKGVGHYICGDIDGGDKAMVNATRTTLNMADGIPVVGHAKGVVHYVCGDVDGGNKAMKAATRTTAVMGAGAGGFLIAGPAGAVAGAVGVGANWDVIDAAVTDGEEINGIAEIIDNPKNVDAYFNAVLRTVCDGMAGYNGGKIAKDVVRRVGNKAPGGNAGAAAAAGEAEAAAAQQLFEDLDAGKITYNEYQQKWNAMKPKGGLDNVPVKVNKDQFWKRSTHYDKGSMTKKQYNQAKEEIAAAGGKNVTVNVPLNQEPTSDGASDGNQPPQKPTENKSSEPECRVSVLRQRLTELLNRIRQFISRVNGRQWSRADRQFRRESFRQMYDIVSELISNGHSVTIREDSYLVIYSRHDVWIKVIEYQLVDFFDVHDQLIGQQFRLFPTSCPTVLLAKFQGSELRLTEQWIHGFHTNVIYGIRCRLCRSKISYVGLTTRSVHDRVCGEHARSVANAITNNLYGGRAAPSRPMCEHAAYHYHNGDVPPGTQPRNVFRELMDVIILPIGPPPKKDEEAKKKKRVLRSWECFWQFFLHCRKFFWGWSHQ</sequence>
<feature type="region of interest" description="Disordered" evidence="1">
    <location>
        <begin position="320"/>
        <end position="359"/>
    </location>
</feature>
<feature type="compositionally biased region" description="Basic and acidic residues" evidence="1">
    <location>
        <begin position="350"/>
        <end position="359"/>
    </location>
</feature>
<protein>
    <submittedName>
        <fullName evidence="2">Uncharacterized protein</fullName>
    </submittedName>
</protein>
<name>A0AAD5KEX9_9CRUS</name>
<dbReference type="Proteomes" id="UP000820818">
    <property type="component" value="Unassembled WGS sequence"/>
</dbReference>
<dbReference type="PANTHER" id="PTHR34494:SF1">
    <property type="entry name" value="PROTEIN CBG25024"/>
    <property type="match status" value="1"/>
</dbReference>
<dbReference type="PANTHER" id="PTHR34494">
    <property type="entry name" value="PROTEIN CBG25024"/>
    <property type="match status" value="1"/>
</dbReference>
<evidence type="ECO:0000313" key="3">
    <source>
        <dbReference type="Proteomes" id="UP000820818"/>
    </source>
</evidence>
<accession>A0AAD5KEX9</accession>
<evidence type="ECO:0000256" key="1">
    <source>
        <dbReference type="SAM" id="MobiDB-lite"/>
    </source>
</evidence>
<dbReference type="EMBL" id="WJBH02000132">
    <property type="protein sequence ID" value="KAI9550557.1"/>
    <property type="molecule type" value="Genomic_DNA"/>
</dbReference>
<feature type="compositionally biased region" description="Polar residues" evidence="1">
    <location>
        <begin position="324"/>
        <end position="345"/>
    </location>
</feature>
<dbReference type="AlphaFoldDB" id="A0AAD5KEX9"/>
<proteinExistence type="predicted"/>
<keyword evidence="3" id="KW-1185">Reference proteome</keyword>